<dbReference type="RefSeq" id="XP_031427215.1">
    <property type="nucleotide sequence ID" value="XM_031571355.2"/>
</dbReference>
<dbReference type="Gene3D" id="1.10.167.10">
    <property type="entry name" value="Regulator of G-protein Signalling 4, domain 2"/>
    <property type="match status" value="1"/>
</dbReference>
<feature type="compositionally biased region" description="Basic and acidic residues" evidence="2">
    <location>
        <begin position="265"/>
        <end position="278"/>
    </location>
</feature>
<dbReference type="GO" id="GO:0007165">
    <property type="term" value="P:signal transduction"/>
    <property type="evidence" value="ECO:0007669"/>
    <property type="project" value="InterPro"/>
</dbReference>
<evidence type="ECO:0000259" key="3">
    <source>
        <dbReference type="PROSITE" id="PS50132"/>
    </source>
</evidence>
<dbReference type="Gene3D" id="3.10.20.90">
    <property type="entry name" value="Phosphatidylinositol 3-kinase Catalytic Subunit, Chain A, domain 1"/>
    <property type="match status" value="2"/>
</dbReference>
<dbReference type="PROSITE" id="PS50132">
    <property type="entry name" value="RGS"/>
    <property type="match status" value="1"/>
</dbReference>
<feature type="region of interest" description="Disordered" evidence="2">
    <location>
        <begin position="236"/>
        <end position="322"/>
    </location>
</feature>
<feature type="domain" description="RBD" evidence="4">
    <location>
        <begin position="348"/>
        <end position="419"/>
    </location>
</feature>
<evidence type="ECO:0000313" key="7">
    <source>
        <dbReference type="RefSeq" id="XP_031427215.1"/>
    </source>
</evidence>
<proteinExistence type="predicted"/>
<dbReference type="SUPFAM" id="SSF54236">
    <property type="entry name" value="Ubiquitin-like"/>
    <property type="match status" value="2"/>
</dbReference>
<dbReference type="Gene3D" id="1.10.196.10">
    <property type="match status" value="1"/>
</dbReference>
<dbReference type="SMART" id="SM00455">
    <property type="entry name" value="RBD"/>
    <property type="match status" value="2"/>
</dbReference>
<evidence type="ECO:0000313" key="5">
    <source>
        <dbReference type="Proteomes" id="UP000515152"/>
    </source>
</evidence>
<dbReference type="Proteomes" id="UP000515152">
    <property type="component" value="Chromosome 8"/>
</dbReference>
<dbReference type="InterPro" id="IPR044926">
    <property type="entry name" value="RGS_subdomain_2"/>
</dbReference>
<dbReference type="CDD" id="cd08706">
    <property type="entry name" value="RGS_R12-like"/>
    <property type="match status" value="1"/>
</dbReference>
<dbReference type="SMART" id="SM00315">
    <property type="entry name" value="RGS"/>
    <property type="match status" value="1"/>
</dbReference>
<dbReference type="PANTHER" id="PTHR45945">
    <property type="entry name" value="REGULATOR OF G-PROTEIN SIGNALING LOCO"/>
    <property type="match status" value="1"/>
</dbReference>
<dbReference type="Pfam" id="PF02196">
    <property type="entry name" value="RBD"/>
    <property type="match status" value="1"/>
</dbReference>
<dbReference type="RefSeq" id="XP_031427214.1">
    <property type="nucleotide sequence ID" value="XM_031571354.2"/>
</dbReference>
<feature type="compositionally biased region" description="Basic and acidic residues" evidence="2">
    <location>
        <begin position="291"/>
        <end position="307"/>
    </location>
</feature>
<evidence type="ECO:0000313" key="8">
    <source>
        <dbReference type="RefSeq" id="XP_031427216.1"/>
    </source>
</evidence>
<dbReference type="RefSeq" id="XP_031427216.1">
    <property type="nucleotide sequence ID" value="XM_031571356.2"/>
</dbReference>
<dbReference type="GO" id="GO:0051301">
    <property type="term" value="P:cell division"/>
    <property type="evidence" value="ECO:0007669"/>
    <property type="project" value="TreeGrafter"/>
</dbReference>
<accession>A0A6P8FUZ9</accession>
<feature type="region of interest" description="Disordered" evidence="2">
    <location>
        <begin position="1"/>
        <end position="25"/>
    </location>
</feature>
<dbReference type="GO" id="GO:0007051">
    <property type="term" value="P:spindle organization"/>
    <property type="evidence" value="ECO:0007669"/>
    <property type="project" value="TreeGrafter"/>
</dbReference>
<dbReference type="GO" id="GO:0008277">
    <property type="term" value="P:regulation of G protein-coupled receptor signaling pathway"/>
    <property type="evidence" value="ECO:0007669"/>
    <property type="project" value="TreeGrafter"/>
</dbReference>
<reference evidence="6 7" key="1">
    <citation type="submission" date="2025-04" db="UniProtKB">
        <authorList>
            <consortium name="RefSeq"/>
        </authorList>
    </citation>
    <scope>IDENTIFICATION</scope>
</reference>
<dbReference type="OrthoDB" id="196547at2759"/>
<dbReference type="CDD" id="cd17139">
    <property type="entry name" value="RBD2_RGS14"/>
    <property type="match status" value="1"/>
</dbReference>
<feature type="domain" description="RGS" evidence="3">
    <location>
        <begin position="114"/>
        <end position="231"/>
    </location>
</feature>
<dbReference type="SUPFAM" id="SSF48097">
    <property type="entry name" value="Regulator of G-protein signaling, RGS"/>
    <property type="match status" value="1"/>
</dbReference>
<dbReference type="AlphaFoldDB" id="A0A6P8FUZ9"/>
<dbReference type="InterPro" id="IPR046993">
    <property type="entry name" value="RBD2_RGS14"/>
</dbReference>
<feature type="region of interest" description="Disordered" evidence="2">
    <location>
        <begin position="579"/>
        <end position="650"/>
    </location>
</feature>
<dbReference type="InterPro" id="IPR036305">
    <property type="entry name" value="RGS_sf"/>
</dbReference>
<gene>
    <name evidence="6 7 8" type="primary">rgs14b</name>
</gene>
<dbReference type="GO" id="GO:0005634">
    <property type="term" value="C:nucleus"/>
    <property type="evidence" value="ECO:0007669"/>
    <property type="project" value="TreeGrafter"/>
</dbReference>
<dbReference type="InterPro" id="IPR003116">
    <property type="entry name" value="RBD_dom"/>
</dbReference>
<dbReference type="InterPro" id="IPR024066">
    <property type="entry name" value="RGS_subdom1/3"/>
</dbReference>
<dbReference type="PROSITE" id="PS50898">
    <property type="entry name" value="RBD"/>
    <property type="match status" value="2"/>
</dbReference>
<dbReference type="PANTHER" id="PTHR45945:SF2">
    <property type="entry name" value="REGULATOR OF G-PROTEIN SIGNALING 14"/>
    <property type="match status" value="1"/>
</dbReference>
<name>A0A6P8FUZ9_CLUHA</name>
<evidence type="ECO:0000259" key="4">
    <source>
        <dbReference type="PROSITE" id="PS50898"/>
    </source>
</evidence>
<keyword evidence="1" id="KW-0343">GTPase activation</keyword>
<dbReference type="Pfam" id="PF00615">
    <property type="entry name" value="RGS"/>
    <property type="match status" value="1"/>
</dbReference>
<organism evidence="5 7">
    <name type="scientific">Clupea harengus</name>
    <name type="common">Atlantic herring</name>
    <dbReference type="NCBI Taxonomy" id="7950"/>
    <lineage>
        <taxon>Eukaryota</taxon>
        <taxon>Metazoa</taxon>
        <taxon>Chordata</taxon>
        <taxon>Craniata</taxon>
        <taxon>Vertebrata</taxon>
        <taxon>Euteleostomi</taxon>
        <taxon>Actinopterygii</taxon>
        <taxon>Neopterygii</taxon>
        <taxon>Teleostei</taxon>
        <taxon>Clupei</taxon>
        <taxon>Clupeiformes</taxon>
        <taxon>Clupeoidei</taxon>
        <taxon>Clupeidae</taxon>
        <taxon>Clupea</taxon>
    </lineage>
</organism>
<feature type="compositionally biased region" description="Basic and acidic residues" evidence="2">
    <location>
        <begin position="591"/>
        <end position="602"/>
    </location>
</feature>
<feature type="compositionally biased region" description="Polar residues" evidence="2">
    <location>
        <begin position="1"/>
        <end position="11"/>
    </location>
</feature>
<feature type="compositionally biased region" description="Low complexity" evidence="2">
    <location>
        <begin position="86"/>
        <end position="96"/>
    </location>
</feature>
<sequence>MDTSAFQQHGQSGRKPAGKAREKRTMSFQELTRGFSHFTLRTSLRRKSAERTGITGSQALTLTKTLAASDGELNVMEADEQGGGSHCSSSNSSLPSVANDRASGVDQTASWAVSFERLLEDPTGVRYFTAFLKSEVSAENILFWKACEKFRRIPVTQPDELCREALSIYNTYLSDSATLPVNIDDTARVNEQILRAPQPNMFQKAQQQIFKLMKFDSYARFVRSQLYQSCMRANVEGRPLPDIGPRSKAPAAKKSAAPESSSLRDQQKPEPKQKEKSKAKAGRSAAADAEEERRKVPVQKWEKRQEKTAPWGDSPTTVKTGGLSRNEMERLGAQLMESERTVARMADKYCCVYLPDGTASLMPARPGFTVRNMLMGLCEKRGLPLRDISIYMQGKDKKPLSLDQDSSVLKDQQVVLEIRVTLAVKIAFMGKTVTIVAKSNKTLQDALSTILQKYNLRPHEAIVTMSESSEILNMNMTVMSLANQTVILDRAKDDIPGSTTKVSVSSPGLQMRRGGIADVDISSSGVRGNARQRNPGLRRTYDMDGSAGLVELLNRAQWCSADDQRGLLSKEHLMLPQFLQQPLPEETDEGTGERDRLAEESKAGSSSCPPEMAGTMPSLPPTGLEVPGKAMPTDGLPDSQSSGPARETVV</sequence>
<protein>
    <submittedName>
        <fullName evidence="6 7">Regulator of G-protein signaling 14 isoform X1</fullName>
    </submittedName>
</protein>
<dbReference type="GO" id="GO:0005886">
    <property type="term" value="C:plasma membrane"/>
    <property type="evidence" value="ECO:0007669"/>
    <property type="project" value="TreeGrafter"/>
</dbReference>
<evidence type="ECO:0000313" key="6">
    <source>
        <dbReference type="RefSeq" id="XP_031427214.1"/>
    </source>
</evidence>
<dbReference type="InterPro" id="IPR046995">
    <property type="entry name" value="RGS10/12/14-like"/>
</dbReference>
<dbReference type="GO" id="GO:0005096">
    <property type="term" value="F:GTPase activator activity"/>
    <property type="evidence" value="ECO:0007669"/>
    <property type="project" value="UniProtKB-KW"/>
</dbReference>
<dbReference type="GO" id="GO:0005737">
    <property type="term" value="C:cytoplasm"/>
    <property type="evidence" value="ECO:0007669"/>
    <property type="project" value="TreeGrafter"/>
</dbReference>
<dbReference type="InterPro" id="IPR029071">
    <property type="entry name" value="Ubiquitin-like_domsf"/>
</dbReference>
<feature type="domain" description="RBD" evidence="4">
    <location>
        <begin position="421"/>
        <end position="491"/>
    </location>
</feature>
<feature type="region of interest" description="Disordered" evidence="2">
    <location>
        <begin position="78"/>
        <end position="100"/>
    </location>
</feature>
<dbReference type="FunFam" id="1.10.167.10:FF:000001">
    <property type="entry name" value="Putative regulator of g-protein signaling 12"/>
    <property type="match status" value="1"/>
</dbReference>
<dbReference type="CTD" id="100003648"/>
<evidence type="ECO:0000256" key="2">
    <source>
        <dbReference type="SAM" id="MobiDB-lite"/>
    </source>
</evidence>
<dbReference type="InterPro" id="IPR016137">
    <property type="entry name" value="RGS"/>
</dbReference>
<keyword evidence="5" id="KW-1185">Reference proteome</keyword>
<feature type="region of interest" description="Disordered" evidence="2">
    <location>
        <begin position="520"/>
        <end position="539"/>
    </location>
</feature>
<dbReference type="GeneID" id="105904586"/>
<evidence type="ECO:0000256" key="1">
    <source>
        <dbReference type="ARBA" id="ARBA00022468"/>
    </source>
</evidence>
<dbReference type="KEGG" id="char:105904586"/>
<feature type="compositionally biased region" description="Low complexity" evidence="2">
    <location>
        <begin position="246"/>
        <end position="261"/>
    </location>
</feature>
<dbReference type="PRINTS" id="PR01301">
    <property type="entry name" value="RGSPROTEIN"/>
</dbReference>